<evidence type="ECO:0000256" key="1">
    <source>
        <dbReference type="ARBA" id="ARBA00010541"/>
    </source>
</evidence>
<dbReference type="RefSeq" id="WP_150032878.1">
    <property type="nucleotide sequence ID" value="NZ_VWSH01000003.1"/>
</dbReference>
<evidence type="ECO:0000313" key="5">
    <source>
        <dbReference type="EMBL" id="KAA5533130.1"/>
    </source>
</evidence>
<comment type="similarity">
    <text evidence="1">Belongs to the peptidase S1C family.</text>
</comment>
<feature type="domain" description="PDZ" evidence="4">
    <location>
        <begin position="288"/>
        <end position="347"/>
    </location>
</feature>
<sequence length="493" mass="51949">MKKTIVPVIVTAAITSVATMWGFHKFSDKPLFATSDSKIPIHYVSDAGATATQPVDFSPAAESAVPSVVHVKTLTQGKTYVAQDPFGFYGPQQYRTPDQMGAGSGVIISGDGYIITNNHVVQGADQVQVTFNDRNTQIAKVIGTDPSTDIAVLKIDGSDLPYMTLGNSDNVKLGQWVLAVGYPLNLDATVTAGIVSAKSRNLGMNERSSKTNAVESYIQTDAAVNPGNSGGALVNAQGQLVGINAAIASPTGSYAGYSYAIPSNLAVKVANDIIKYGSVQRGYLGAQLADLNKMNEESAEQLGLRSGDFKNARGVFVINVLPNSGAAEAGLKKGDLITMINGTAVNSQPQLTEQVARFHPGDKVSIGYMRGGKPYNVSVELKNMSGTTAINKSSGTFAYSGASFRNLTESEMSKYGIKGGIVVNDIVAGSTAQQANIQKGFIIISANDEKINDLNDFQSIISQSGNGIQLGGVYPGRRGMYYYGLNNGSESNY</sequence>
<dbReference type="InterPro" id="IPR001940">
    <property type="entry name" value="Peptidase_S1C"/>
</dbReference>
<proteinExistence type="inferred from homology"/>
<dbReference type="Pfam" id="PF13365">
    <property type="entry name" value="Trypsin_2"/>
    <property type="match status" value="1"/>
</dbReference>
<dbReference type="PANTHER" id="PTHR22939">
    <property type="entry name" value="SERINE PROTEASE FAMILY S1C HTRA-RELATED"/>
    <property type="match status" value="1"/>
</dbReference>
<evidence type="ECO:0000256" key="2">
    <source>
        <dbReference type="ARBA" id="ARBA00022670"/>
    </source>
</evidence>
<dbReference type="PROSITE" id="PS50106">
    <property type="entry name" value="PDZ"/>
    <property type="match status" value="1"/>
</dbReference>
<dbReference type="PANTHER" id="PTHR22939:SF129">
    <property type="entry name" value="SERINE PROTEASE HTRA2, MITOCHONDRIAL"/>
    <property type="match status" value="1"/>
</dbReference>
<dbReference type="SUPFAM" id="SSF50494">
    <property type="entry name" value="Trypsin-like serine proteases"/>
    <property type="match status" value="1"/>
</dbReference>
<keyword evidence="6" id="KW-1185">Reference proteome</keyword>
<gene>
    <name evidence="5" type="ORF">F0919_11300</name>
</gene>
<dbReference type="InterPro" id="IPR036034">
    <property type="entry name" value="PDZ_sf"/>
</dbReference>
<dbReference type="Pfam" id="PF13180">
    <property type="entry name" value="PDZ_2"/>
    <property type="match status" value="1"/>
</dbReference>
<dbReference type="Proteomes" id="UP000323632">
    <property type="component" value="Unassembled WGS sequence"/>
</dbReference>
<reference evidence="5 6" key="1">
    <citation type="submission" date="2019-09" db="EMBL/GenBank/DDBJ databases">
        <title>Genome sequence and assembly of Taibaiella sp.</title>
        <authorList>
            <person name="Chhetri G."/>
        </authorList>
    </citation>
    <scope>NUCLEOTIDE SEQUENCE [LARGE SCALE GENOMIC DNA]</scope>
    <source>
        <strain evidence="5 6">KVB11</strain>
    </source>
</reference>
<evidence type="ECO:0000313" key="6">
    <source>
        <dbReference type="Proteomes" id="UP000323632"/>
    </source>
</evidence>
<dbReference type="Gene3D" id="2.30.42.10">
    <property type="match status" value="2"/>
</dbReference>
<dbReference type="SMART" id="SM00228">
    <property type="entry name" value="PDZ"/>
    <property type="match status" value="2"/>
</dbReference>
<dbReference type="Gene3D" id="2.40.10.120">
    <property type="match status" value="1"/>
</dbReference>
<dbReference type="EMBL" id="VWSH01000003">
    <property type="protein sequence ID" value="KAA5533130.1"/>
    <property type="molecule type" value="Genomic_DNA"/>
</dbReference>
<evidence type="ECO:0000259" key="4">
    <source>
        <dbReference type="PROSITE" id="PS50106"/>
    </source>
</evidence>
<accession>A0A5M6CFA9</accession>
<dbReference type="SUPFAM" id="SSF50156">
    <property type="entry name" value="PDZ domain-like"/>
    <property type="match status" value="2"/>
</dbReference>
<keyword evidence="2" id="KW-0645">Protease</keyword>
<keyword evidence="3" id="KW-0378">Hydrolase</keyword>
<dbReference type="AlphaFoldDB" id="A0A5M6CFA9"/>
<dbReference type="InterPro" id="IPR001478">
    <property type="entry name" value="PDZ"/>
</dbReference>
<organism evidence="5 6">
    <name type="scientific">Taibaiella lutea</name>
    <dbReference type="NCBI Taxonomy" id="2608001"/>
    <lineage>
        <taxon>Bacteria</taxon>
        <taxon>Pseudomonadati</taxon>
        <taxon>Bacteroidota</taxon>
        <taxon>Chitinophagia</taxon>
        <taxon>Chitinophagales</taxon>
        <taxon>Chitinophagaceae</taxon>
        <taxon>Taibaiella</taxon>
    </lineage>
</organism>
<dbReference type="InterPro" id="IPR009003">
    <property type="entry name" value="Peptidase_S1_PA"/>
</dbReference>
<comment type="caution">
    <text evidence="5">The sequence shown here is derived from an EMBL/GenBank/DDBJ whole genome shotgun (WGS) entry which is preliminary data.</text>
</comment>
<name>A0A5M6CFA9_9BACT</name>
<dbReference type="GO" id="GO:0004252">
    <property type="term" value="F:serine-type endopeptidase activity"/>
    <property type="evidence" value="ECO:0007669"/>
    <property type="project" value="InterPro"/>
</dbReference>
<protein>
    <submittedName>
        <fullName evidence="5">PDZ domain-containing protein</fullName>
    </submittedName>
</protein>
<dbReference type="PRINTS" id="PR00834">
    <property type="entry name" value="PROTEASES2C"/>
</dbReference>
<dbReference type="GO" id="GO:0006508">
    <property type="term" value="P:proteolysis"/>
    <property type="evidence" value="ECO:0007669"/>
    <property type="project" value="UniProtKB-KW"/>
</dbReference>
<evidence type="ECO:0000256" key="3">
    <source>
        <dbReference type="ARBA" id="ARBA00022801"/>
    </source>
</evidence>